<dbReference type="EMBL" id="CDMZ01000764">
    <property type="protein sequence ID" value="CEM21022.1"/>
    <property type="molecule type" value="Genomic_DNA"/>
</dbReference>
<protein>
    <submittedName>
        <fullName evidence="3">Uncharacterized protein</fullName>
    </submittedName>
</protein>
<dbReference type="PhylomeDB" id="A0A0G4G020"/>
<dbReference type="Gene3D" id="3.40.50.720">
    <property type="entry name" value="NAD(P)-binding Rossmann-like Domain"/>
    <property type="match status" value="1"/>
</dbReference>
<sequence length="359" mass="38816">MGSSQSQQAQEVSGPVVLEDKYYPTWIKDEANMKDLTGKVALITGVSTASGLGFYITKGLASKGAKCVITVRTVAKGEAVKKELETALEAEGFKAPPIEVMRMDNCDFASIRSFVEDFKSKFDRLDILCNNAGVMALPYELTKDGYEVQIQTNHLSHFLMTSLLWPLIKKTAETHSEVAITQVSSRASTLGTPSVDTKNLNNRHPPHGFYLYAAPYVLGGQTEMWARYGQSKLSNYLFAMELQRRADAAGLEGKIKSTVTHPGLAATNLQIATQQQGGMNDGAGYQKRGHSCADGSLPMLMALAHPTFSAPGEYYGPEEGMKGPPIKGAAQENPNAHKKELAAALWDASEAACGEKFAL</sequence>
<dbReference type="VEuPathDB" id="CryptoDB:Cvel_19537"/>
<evidence type="ECO:0000313" key="3">
    <source>
        <dbReference type="EMBL" id="CEM21022.1"/>
    </source>
</evidence>
<dbReference type="SUPFAM" id="SSF51735">
    <property type="entry name" value="NAD(P)-binding Rossmann-fold domains"/>
    <property type="match status" value="1"/>
</dbReference>
<comment type="similarity">
    <text evidence="1">Belongs to the short-chain dehydrogenases/reductases (SDR) family.</text>
</comment>
<reference evidence="3" key="1">
    <citation type="submission" date="2014-11" db="EMBL/GenBank/DDBJ databases">
        <authorList>
            <person name="Otto D Thomas"/>
            <person name="Naeem Raeece"/>
        </authorList>
    </citation>
    <scope>NUCLEOTIDE SEQUENCE</scope>
</reference>
<keyword evidence="2" id="KW-0560">Oxidoreductase</keyword>
<dbReference type="InterPro" id="IPR002347">
    <property type="entry name" value="SDR_fam"/>
</dbReference>
<dbReference type="InterPro" id="IPR036291">
    <property type="entry name" value="NAD(P)-bd_dom_sf"/>
</dbReference>
<evidence type="ECO:0000256" key="2">
    <source>
        <dbReference type="ARBA" id="ARBA00023002"/>
    </source>
</evidence>
<dbReference type="PANTHER" id="PTHR24320:SF148">
    <property type="entry name" value="NAD(P)-BINDING ROSSMANN-FOLD SUPERFAMILY PROTEIN"/>
    <property type="match status" value="1"/>
</dbReference>
<dbReference type="PANTHER" id="PTHR24320">
    <property type="entry name" value="RETINOL DEHYDROGENASE"/>
    <property type="match status" value="1"/>
</dbReference>
<accession>A0A0G4G020</accession>
<evidence type="ECO:0000256" key="1">
    <source>
        <dbReference type="ARBA" id="ARBA00006484"/>
    </source>
</evidence>
<organism evidence="3">
    <name type="scientific">Chromera velia CCMP2878</name>
    <dbReference type="NCBI Taxonomy" id="1169474"/>
    <lineage>
        <taxon>Eukaryota</taxon>
        <taxon>Sar</taxon>
        <taxon>Alveolata</taxon>
        <taxon>Colpodellida</taxon>
        <taxon>Chromeraceae</taxon>
        <taxon>Chromera</taxon>
    </lineage>
</organism>
<dbReference type="Pfam" id="PF00106">
    <property type="entry name" value="adh_short"/>
    <property type="match status" value="1"/>
</dbReference>
<dbReference type="AlphaFoldDB" id="A0A0G4G020"/>
<proteinExistence type="inferred from homology"/>
<gene>
    <name evidence="3" type="ORF">Cvel_19537</name>
</gene>
<dbReference type="GO" id="GO:0016491">
    <property type="term" value="F:oxidoreductase activity"/>
    <property type="evidence" value="ECO:0007669"/>
    <property type="project" value="UniProtKB-KW"/>
</dbReference>
<name>A0A0G4G020_9ALVE</name>